<dbReference type="PANTHER" id="PTHR34138:SF1">
    <property type="entry name" value="CELL SHAPE-DETERMINING PROTEIN MREC"/>
    <property type="match status" value="1"/>
</dbReference>
<accession>A0A5C6RWH8</accession>
<protein>
    <recommendedName>
        <fullName evidence="2">Cell shape-determining protein MreC</fullName>
    </recommendedName>
    <alternativeName>
        <fullName evidence="4">Cell shape protein MreC</fullName>
    </alternativeName>
</protein>
<evidence type="ECO:0000256" key="4">
    <source>
        <dbReference type="ARBA" id="ARBA00032089"/>
    </source>
</evidence>
<keyword evidence="8" id="KW-1185">Reference proteome</keyword>
<keyword evidence="3" id="KW-0133">Cell shape</keyword>
<evidence type="ECO:0000256" key="3">
    <source>
        <dbReference type="ARBA" id="ARBA00022960"/>
    </source>
</evidence>
<comment type="similarity">
    <text evidence="1">Belongs to the MreC family.</text>
</comment>
<evidence type="ECO:0000256" key="5">
    <source>
        <dbReference type="SAM" id="Phobius"/>
    </source>
</evidence>
<organism evidence="7 8">
    <name type="scientific">Phaeodactylibacter luteus</name>
    <dbReference type="NCBI Taxonomy" id="1564516"/>
    <lineage>
        <taxon>Bacteria</taxon>
        <taxon>Pseudomonadati</taxon>
        <taxon>Bacteroidota</taxon>
        <taxon>Saprospiria</taxon>
        <taxon>Saprospirales</taxon>
        <taxon>Haliscomenobacteraceae</taxon>
        <taxon>Phaeodactylibacter</taxon>
    </lineage>
</organism>
<dbReference type="GO" id="GO:0008360">
    <property type="term" value="P:regulation of cell shape"/>
    <property type="evidence" value="ECO:0007669"/>
    <property type="project" value="UniProtKB-KW"/>
</dbReference>
<keyword evidence="5" id="KW-1133">Transmembrane helix</keyword>
<dbReference type="Gene3D" id="2.40.10.340">
    <property type="entry name" value="Rod shape-determining protein MreC, domain 1"/>
    <property type="match status" value="1"/>
</dbReference>
<dbReference type="RefSeq" id="WP_147166474.1">
    <property type="nucleotide sequence ID" value="NZ_VOOR01000008.1"/>
</dbReference>
<keyword evidence="5" id="KW-0472">Membrane</keyword>
<feature type="transmembrane region" description="Helical" evidence="5">
    <location>
        <begin position="6"/>
        <end position="29"/>
    </location>
</feature>
<dbReference type="Gene3D" id="2.40.10.350">
    <property type="entry name" value="Rod shape-determining protein MreC, domain 2"/>
    <property type="match status" value="1"/>
</dbReference>
<evidence type="ECO:0000256" key="1">
    <source>
        <dbReference type="ARBA" id="ARBA00009369"/>
    </source>
</evidence>
<feature type="domain" description="Rod shape-determining protein MreC beta-barrel core" evidence="6">
    <location>
        <begin position="111"/>
        <end position="259"/>
    </location>
</feature>
<keyword evidence="5" id="KW-0812">Transmembrane</keyword>
<dbReference type="OrthoDB" id="9811827at2"/>
<name>A0A5C6RWH8_9BACT</name>
<dbReference type="AlphaFoldDB" id="A0A5C6RWH8"/>
<dbReference type="PANTHER" id="PTHR34138">
    <property type="entry name" value="CELL SHAPE-DETERMINING PROTEIN MREC"/>
    <property type="match status" value="1"/>
</dbReference>
<dbReference type="NCBIfam" id="NF010532">
    <property type="entry name" value="PRK13922.9-3"/>
    <property type="match status" value="1"/>
</dbReference>
<comment type="caution">
    <text evidence="7">The sequence shown here is derived from an EMBL/GenBank/DDBJ whole genome shotgun (WGS) entry which is preliminary data.</text>
</comment>
<dbReference type="EMBL" id="VOOR01000008">
    <property type="protein sequence ID" value="TXB66305.1"/>
    <property type="molecule type" value="Genomic_DNA"/>
</dbReference>
<sequence length="275" mass="30345">MRGLLQLFATYGNFLLFLALEGIALFMAVQFNHRQRAIWGNSLGLAAASTEATVDRIGDYVGLREEVIRLQGANIALMEQLDNARYRNAIKRDTAFSEASEPLYTFIGANVVSNEVTSLSNTFRLDKGRLHGVEPGMGVIATEGIAGVVLAVSDHFSLVMSILHRESRIKAEIASSGYFGTLTWNGKSPRYLTLEAIPKHAALLEGDTVVTSGYSNLFPEGIMVGKVAEIALPAGENFYQVKVELVNDLSRLRYVYIVENQMREEHEQLDEVANE</sequence>
<dbReference type="GO" id="GO:0005886">
    <property type="term" value="C:plasma membrane"/>
    <property type="evidence" value="ECO:0007669"/>
    <property type="project" value="TreeGrafter"/>
</dbReference>
<evidence type="ECO:0000259" key="6">
    <source>
        <dbReference type="Pfam" id="PF04085"/>
    </source>
</evidence>
<dbReference type="InterPro" id="IPR042175">
    <property type="entry name" value="Cell/Rod_MreC_2"/>
</dbReference>
<dbReference type="Pfam" id="PF04085">
    <property type="entry name" value="MreC"/>
    <property type="match status" value="1"/>
</dbReference>
<evidence type="ECO:0000256" key="2">
    <source>
        <dbReference type="ARBA" id="ARBA00013855"/>
    </source>
</evidence>
<dbReference type="InterPro" id="IPR007221">
    <property type="entry name" value="MreC"/>
</dbReference>
<dbReference type="InterPro" id="IPR042177">
    <property type="entry name" value="Cell/Rod_1"/>
</dbReference>
<dbReference type="InterPro" id="IPR055342">
    <property type="entry name" value="MreC_beta-barrel_core"/>
</dbReference>
<evidence type="ECO:0000313" key="8">
    <source>
        <dbReference type="Proteomes" id="UP000321580"/>
    </source>
</evidence>
<reference evidence="7 8" key="1">
    <citation type="submission" date="2019-08" db="EMBL/GenBank/DDBJ databases">
        <title>Genome of Phaeodactylibacter luteus.</title>
        <authorList>
            <person name="Bowman J.P."/>
        </authorList>
    </citation>
    <scope>NUCLEOTIDE SEQUENCE [LARGE SCALE GENOMIC DNA]</scope>
    <source>
        <strain evidence="7 8">KCTC 42180</strain>
    </source>
</reference>
<dbReference type="Proteomes" id="UP000321580">
    <property type="component" value="Unassembled WGS sequence"/>
</dbReference>
<evidence type="ECO:0000313" key="7">
    <source>
        <dbReference type="EMBL" id="TXB66305.1"/>
    </source>
</evidence>
<proteinExistence type="inferred from homology"/>
<gene>
    <name evidence="7" type="primary">mreC</name>
    <name evidence="7" type="ORF">FRY97_05695</name>
</gene>